<evidence type="ECO:0000259" key="6">
    <source>
        <dbReference type="Pfam" id="PF01425"/>
    </source>
</evidence>
<keyword evidence="4 5" id="KW-0648">Protein biosynthesis</keyword>
<evidence type="ECO:0000256" key="5">
    <source>
        <dbReference type="HAMAP-Rule" id="MF_00120"/>
    </source>
</evidence>
<dbReference type="InterPro" id="IPR036928">
    <property type="entry name" value="AS_sf"/>
</dbReference>
<dbReference type="AlphaFoldDB" id="A0A955KWV2"/>
<dbReference type="Gene3D" id="3.90.1300.10">
    <property type="entry name" value="Amidase signature (AS) domain"/>
    <property type="match status" value="1"/>
</dbReference>
<dbReference type="Pfam" id="PF01425">
    <property type="entry name" value="Amidase"/>
    <property type="match status" value="1"/>
</dbReference>
<reference evidence="7" key="2">
    <citation type="journal article" date="2021" name="Microbiome">
        <title>Successional dynamics and alternative stable states in a saline activated sludge microbial community over 9 years.</title>
        <authorList>
            <person name="Wang Y."/>
            <person name="Ye J."/>
            <person name="Ju F."/>
            <person name="Liu L."/>
            <person name="Boyd J.A."/>
            <person name="Deng Y."/>
            <person name="Parks D.H."/>
            <person name="Jiang X."/>
            <person name="Yin X."/>
            <person name="Woodcroft B.J."/>
            <person name="Tyson G.W."/>
            <person name="Hugenholtz P."/>
            <person name="Polz M.F."/>
            <person name="Zhang T."/>
        </authorList>
    </citation>
    <scope>NUCLEOTIDE SEQUENCE</scope>
    <source>
        <strain evidence="7">HKST-UBA17</strain>
    </source>
</reference>
<comment type="caution">
    <text evidence="7">The sequence shown here is derived from an EMBL/GenBank/DDBJ whole genome shotgun (WGS) entry which is preliminary data.</text>
</comment>
<proteinExistence type="inferred from homology"/>
<dbReference type="PANTHER" id="PTHR11895:SF151">
    <property type="entry name" value="GLUTAMYL-TRNA(GLN) AMIDOTRANSFERASE SUBUNIT A"/>
    <property type="match status" value="1"/>
</dbReference>
<organism evidence="7 8">
    <name type="scientific">Candidatus Dojkabacteria bacterium</name>
    <dbReference type="NCBI Taxonomy" id="2099670"/>
    <lineage>
        <taxon>Bacteria</taxon>
        <taxon>Candidatus Dojkabacteria</taxon>
    </lineage>
</organism>
<keyword evidence="1 5" id="KW-0436">Ligase</keyword>
<feature type="active site" description="Charge relay system" evidence="5">
    <location>
        <position position="66"/>
    </location>
</feature>
<dbReference type="SUPFAM" id="SSF75304">
    <property type="entry name" value="Amidase signature (AS) enzymes"/>
    <property type="match status" value="1"/>
</dbReference>
<dbReference type="EC" id="6.3.5.7" evidence="5"/>
<gene>
    <name evidence="5" type="primary">gatA</name>
    <name evidence="7" type="ORF">KC685_04165</name>
</gene>
<dbReference type="GO" id="GO:0030956">
    <property type="term" value="C:glutamyl-tRNA(Gln) amidotransferase complex"/>
    <property type="evidence" value="ECO:0007669"/>
    <property type="project" value="InterPro"/>
</dbReference>
<dbReference type="GO" id="GO:0050567">
    <property type="term" value="F:glutaminyl-tRNA synthase (glutamine-hydrolyzing) activity"/>
    <property type="evidence" value="ECO:0007669"/>
    <property type="project" value="UniProtKB-UniRule"/>
</dbReference>
<dbReference type="Proteomes" id="UP000741282">
    <property type="component" value="Unassembled WGS sequence"/>
</dbReference>
<dbReference type="GO" id="GO:0006412">
    <property type="term" value="P:translation"/>
    <property type="evidence" value="ECO:0007669"/>
    <property type="project" value="UniProtKB-UniRule"/>
</dbReference>
<evidence type="ECO:0000256" key="3">
    <source>
        <dbReference type="ARBA" id="ARBA00022840"/>
    </source>
</evidence>
<evidence type="ECO:0000313" key="7">
    <source>
        <dbReference type="EMBL" id="MCA9377087.1"/>
    </source>
</evidence>
<dbReference type="EMBL" id="JAGQLN010000016">
    <property type="protein sequence ID" value="MCA9377087.1"/>
    <property type="molecule type" value="Genomic_DNA"/>
</dbReference>
<evidence type="ECO:0000313" key="8">
    <source>
        <dbReference type="Proteomes" id="UP000741282"/>
    </source>
</evidence>
<keyword evidence="2 5" id="KW-0547">Nucleotide-binding</keyword>
<dbReference type="GO" id="GO:0005524">
    <property type="term" value="F:ATP binding"/>
    <property type="evidence" value="ECO:0007669"/>
    <property type="project" value="UniProtKB-KW"/>
</dbReference>
<evidence type="ECO:0000256" key="4">
    <source>
        <dbReference type="ARBA" id="ARBA00022917"/>
    </source>
</evidence>
<comment type="subunit">
    <text evidence="5">Heterotrimer of A, B and C subunits.</text>
</comment>
<comment type="catalytic activity">
    <reaction evidence="5">
        <text>L-glutamyl-tRNA(Gln) + L-glutamine + ATP + H2O = L-glutaminyl-tRNA(Gln) + L-glutamate + ADP + phosphate + H(+)</text>
        <dbReference type="Rhea" id="RHEA:17521"/>
        <dbReference type="Rhea" id="RHEA-COMP:9681"/>
        <dbReference type="Rhea" id="RHEA-COMP:9684"/>
        <dbReference type="ChEBI" id="CHEBI:15377"/>
        <dbReference type="ChEBI" id="CHEBI:15378"/>
        <dbReference type="ChEBI" id="CHEBI:29985"/>
        <dbReference type="ChEBI" id="CHEBI:30616"/>
        <dbReference type="ChEBI" id="CHEBI:43474"/>
        <dbReference type="ChEBI" id="CHEBI:58359"/>
        <dbReference type="ChEBI" id="CHEBI:78520"/>
        <dbReference type="ChEBI" id="CHEBI:78521"/>
        <dbReference type="ChEBI" id="CHEBI:456216"/>
        <dbReference type="EC" id="6.3.5.7"/>
    </reaction>
</comment>
<evidence type="ECO:0000256" key="2">
    <source>
        <dbReference type="ARBA" id="ARBA00022741"/>
    </source>
</evidence>
<dbReference type="InterPro" id="IPR000120">
    <property type="entry name" value="Amidase"/>
</dbReference>
<feature type="active site" description="Charge relay system" evidence="5">
    <location>
        <position position="141"/>
    </location>
</feature>
<accession>A0A955KWV2</accession>
<dbReference type="InterPro" id="IPR004412">
    <property type="entry name" value="GatA"/>
</dbReference>
<evidence type="ECO:0000256" key="1">
    <source>
        <dbReference type="ARBA" id="ARBA00022598"/>
    </source>
</evidence>
<name>A0A955KWV2_9BACT</name>
<sequence>MDLFGKTIVELRELLKKGELSPQELKEYFNDRIKKYDKKLNSFVTLGDSTMEAGKGELTGIPMAVKDNFCTTGLRTTASAKVLDQFIPQYESTVTRKLKEEGATFLGKANMDAWAHGSSTETSDYGPSLNPWDTSRIPGGSSGGSAVAVGAYLAPVAIGSETGGSTRLPAAWTGTIGVKPTYGRVSRYGVVAMGSSLDSPGPIGISVEDTALILEKIAGHDPYDATSIDAPVDQYSKEMKKKRTFTIGISDQYFEDIHPEILDAMNRTIEVLKKMGHKFKKIELIEPKYSISVYTIIQRAEVSSNLSRYHGIRYSNPRGMFGKEAKKRVMLGGYTLSVGYYDAFYKKAQKVRTLIIEDFKKAYSDVDLIIAPTTPITALKRGDSEKYPFFGEVMDVLLEPSSIAGLPALSVPVGLDNIGLPIGMQIIGNSLREVDTFALAYQLEQETDFYGVIKEGLAKWK</sequence>
<reference evidence="7" key="1">
    <citation type="submission" date="2020-04" db="EMBL/GenBank/DDBJ databases">
        <authorList>
            <person name="Zhang T."/>
        </authorList>
    </citation>
    <scope>NUCLEOTIDE SEQUENCE</scope>
    <source>
        <strain evidence="7">HKST-UBA17</strain>
    </source>
</reference>
<protein>
    <recommendedName>
        <fullName evidence="5">Glutamyl-tRNA(Gln) amidotransferase subunit A</fullName>
        <shortName evidence="5">Glu-ADT subunit A</shortName>
        <ecNumber evidence="5">6.3.5.7</ecNumber>
    </recommendedName>
</protein>
<keyword evidence="3 5" id="KW-0067">ATP-binding</keyword>
<dbReference type="PANTHER" id="PTHR11895">
    <property type="entry name" value="TRANSAMIDASE"/>
    <property type="match status" value="1"/>
</dbReference>
<feature type="domain" description="Amidase" evidence="6">
    <location>
        <begin position="27"/>
        <end position="434"/>
    </location>
</feature>
<dbReference type="HAMAP" id="MF_00120">
    <property type="entry name" value="GatA"/>
    <property type="match status" value="1"/>
</dbReference>
<feature type="active site" description="Acyl-ester intermediate" evidence="5">
    <location>
        <position position="165"/>
    </location>
</feature>
<comment type="similarity">
    <text evidence="5">Belongs to the amidase family. GatA subfamily.</text>
</comment>
<dbReference type="InterPro" id="IPR023631">
    <property type="entry name" value="Amidase_dom"/>
</dbReference>
<comment type="function">
    <text evidence="5">Allows the formation of correctly charged Gln-tRNA(Gln) through the transamidation of misacylated Glu-tRNA(Gln) in organisms which lack glutaminyl-tRNA synthetase. The reaction takes place in the presence of glutamine and ATP through an activated gamma-phospho-Glu-tRNA(Gln).</text>
</comment>